<gene>
    <name evidence="3" type="ORF">LPTSP3_g15460</name>
</gene>
<feature type="domain" description="Flagella basal body P-ring formation protein FlgA SAF" evidence="2">
    <location>
        <begin position="187"/>
        <end position="303"/>
    </location>
</feature>
<keyword evidence="4" id="KW-1185">Reference proteome</keyword>
<evidence type="ECO:0000259" key="2">
    <source>
        <dbReference type="Pfam" id="PF13144"/>
    </source>
</evidence>
<dbReference type="NCBIfam" id="TIGR03170">
    <property type="entry name" value="flgA_cterm"/>
    <property type="match status" value="1"/>
</dbReference>
<dbReference type="InterPro" id="IPR017585">
    <property type="entry name" value="SAF_FlgA"/>
</dbReference>
<dbReference type="EMBL" id="AP025028">
    <property type="protein sequence ID" value="BDA78616.1"/>
    <property type="molecule type" value="Genomic_DNA"/>
</dbReference>
<accession>A0ABN6KEI2</accession>
<feature type="chain" id="PRO_5046339766" description="Flagella basal body P-ring formation protein FlgA SAF domain-containing protein" evidence="1">
    <location>
        <begin position="20"/>
        <end position="310"/>
    </location>
</feature>
<sequence>MRKVFLILIFGLFGASLYASESQTQKLYLKNKIIVHSEEVYANDLFPWKSTWNPVLYQNLKSPLFLKPEDVSSRLNSASKESGNPSDWEVKGTKTLVLPLVKSVSAVQLENKLREYLQDSYGLDENQFKIHYEGNEIKIPSTGVELVWRRMGNKFHGGKRIFPLDLHSENGLIHSYPLTFVIEEKKEAWFAKRLIDSKQIITENDVEKRSFFSSDSFEEYDLDNPIGKTALNEILTDKPIQKKQLRLLHMVERGQEVQLVYTIGNIMIKARSRALESGNEGDKISLINITSNKKLEGKIQSPGICLLESE</sequence>
<proteinExistence type="predicted"/>
<dbReference type="Gene3D" id="2.30.30.760">
    <property type="match status" value="1"/>
</dbReference>
<name>A0ABN6KEI2_9LEPT</name>
<dbReference type="PANTHER" id="PTHR36307:SF1">
    <property type="entry name" value="FLAGELLA BASAL BODY P-RING FORMATION PROTEIN FLGA"/>
    <property type="match status" value="1"/>
</dbReference>
<dbReference type="Proteomes" id="UP000245263">
    <property type="component" value="Chromosome 1"/>
</dbReference>
<dbReference type="RefSeq" id="WP_109019607.1">
    <property type="nucleotide sequence ID" value="NZ_AP025028.1"/>
</dbReference>
<feature type="signal peptide" evidence="1">
    <location>
        <begin position="1"/>
        <end position="19"/>
    </location>
</feature>
<evidence type="ECO:0000256" key="1">
    <source>
        <dbReference type="SAM" id="SignalP"/>
    </source>
</evidence>
<keyword evidence="1" id="KW-0732">Signal</keyword>
<reference evidence="3 4" key="1">
    <citation type="submission" date="2021-08" db="EMBL/GenBank/DDBJ databases">
        <title>Complete genome sequence of Leptospira kobayashii strain E30.</title>
        <authorList>
            <person name="Nakao R."/>
            <person name="Nakamura S."/>
            <person name="Masuzawa T."/>
            <person name="Koizumi N."/>
        </authorList>
    </citation>
    <scope>NUCLEOTIDE SEQUENCE [LARGE SCALE GENOMIC DNA]</scope>
    <source>
        <strain evidence="3 4">E30</strain>
    </source>
</reference>
<evidence type="ECO:0000313" key="3">
    <source>
        <dbReference type="EMBL" id="BDA78616.1"/>
    </source>
</evidence>
<dbReference type="InterPro" id="IPR039246">
    <property type="entry name" value="Flagellar_FlgA"/>
</dbReference>
<dbReference type="Pfam" id="PF13144">
    <property type="entry name" value="ChapFlgA"/>
    <property type="match status" value="1"/>
</dbReference>
<organism evidence="3 4">
    <name type="scientific">Leptospira kobayashii</name>
    <dbReference type="NCBI Taxonomy" id="1917830"/>
    <lineage>
        <taxon>Bacteria</taxon>
        <taxon>Pseudomonadati</taxon>
        <taxon>Spirochaetota</taxon>
        <taxon>Spirochaetia</taxon>
        <taxon>Leptospirales</taxon>
        <taxon>Leptospiraceae</taxon>
        <taxon>Leptospira</taxon>
    </lineage>
</organism>
<evidence type="ECO:0000313" key="4">
    <source>
        <dbReference type="Proteomes" id="UP000245263"/>
    </source>
</evidence>
<protein>
    <recommendedName>
        <fullName evidence="2">Flagella basal body P-ring formation protein FlgA SAF domain-containing protein</fullName>
    </recommendedName>
</protein>
<dbReference type="PANTHER" id="PTHR36307">
    <property type="entry name" value="FLAGELLA BASAL BODY P-RING FORMATION PROTEIN FLGA"/>
    <property type="match status" value="1"/>
</dbReference>